<proteinExistence type="predicted"/>
<gene>
    <name evidence="1" type="ORF">RND81_05G040300</name>
</gene>
<dbReference type="Gene3D" id="3.60.10.10">
    <property type="entry name" value="Endonuclease/exonuclease/phosphatase"/>
    <property type="match status" value="1"/>
</dbReference>
<dbReference type="SUPFAM" id="SSF56219">
    <property type="entry name" value="DNase I-like"/>
    <property type="match status" value="1"/>
</dbReference>
<dbReference type="PANTHER" id="PTHR33710">
    <property type="entry name" value="BNAC02G09200D PROTEIN"/>
    <property type="match status" value="1"/>
</dbReference>
<dbReference type="Proteomes" id="UP001443914">
    <property type="component" value="Unassembled WGS sequence"/>
</dbReference>
<dbReference type="InterPro" id="IPR036691">
    <property type="entry name" value="Endo/exonu/phosph_ase_sf"/>
</dbReference>
<comment type="caution">
    <text evidence="1">The sequence shown here is derived from an EMBL/GenBank/DDBJ whole genome shotgun (WGS) entry which is preliminary data.</text>
</comment>
<dbReference type="AlphaFoldDB" id="A0AAW1KQ84"/>
<protein>
    <recommendedName>
        <fullName evidence="3">Endonuclease/exonuclease/phosphatase domain-containing protein</fullName>
    </recommendedName>
</protein>
<sequence>MNDPLKLQEVLDFLQTNRVDCGAVIETHIKAHSVNTVKRRLFQRYSSVTNLDFHVGGRLWVLWNPATVTLRVLHMGVQFIHSLPWICLGDFNVSLTSNEIVECVVHEREMQEFRDCLRDCSLKDHPYTGGIFTWHNKQDSCPKWAKLDRLLANQSWFFHVPSTVAFLPPGVSDHAPILLTMASPTVLHRLSRYLNFWSLSSGFDEIVRCAWKVPAHGGCIFSFFSKLRNLRGPLKSIHVAEFRGLTKRVADAKVRLLECQSLLQSSLVNQSLLAQEKALLQSYKTLKNAELRVLAQKAKVQHLQLSDAYTKYFYASIAARKTRNTIGAIDDMHGQLCCGHDKVSSAFMEFYTNLLGSTEEVISPPTDLFSSNLLQRSNHLIAAVTV</sequence>
<dbReference type="EMBL" id="JBDFQZ010000005">
    <property type="protein sequence ID" value="KAK9724000.1"/>
    <property type="molecule type" value="Genomic_DNA"/>
</dbReference>
<organism evidence="1 2">
    <name type="scientific">Saponaria officinalis</name>
    <name type="common">Common soapwort</name>
    <name type="synonym">Lychnis saponaria</name>
    <dbReference type="NCBI Taxonomy" id="3572"/>
    <lineage>
        <taxon>Eukaryota</taxon>
        <taxon>Viridiplantae</taxon>
        <taxon>Streptophyta</taxon>
        <taxon>Embryophyta</taxon>
        <taxon>Tracheophyta</taxon>
        <taxon>Spermatophyta</taxon>
        <taxon>Magnoliopsida</taxon>
        <taxon>eudicotyledons</taxon>
        <taxon>Gunneridae</taxon>
        <taxon>Pentapetalae</taxon>
        <taxon>Caryophyllales</taxon>
        <taxon>Caryophyllaceae</taxon>
        <taxon>Caryophylleae</taxon>
        <taxon>Saponaria</taxon>
    </lineage>
</organism>
<evidence type="ECO:0000313" key="1">
    <source>
        <dbReference type="EMBL" id="KAK9724000.1"/>
    </source>
</evidence>
<evidence type="ECO:0008006" key="3">
    <source>
        <dbReference type="Google" id="ProtNLM"/>
    </source>
</evidence>
<accession>A0AAW1KQ84</accession>
<keyword evidence="2" id="KW-1185">Reference proteome</keyword>
<dbReference type="PANTHER" id="PTHR33710:SF71">
    <property type="entry name" value="ENDONUCLEASE_EXONUCLEASE_PHOSPHATASE DOMAIN-CONTAINING PROTEIN"/>
    <property type="match status" value="1"/>
</dbReference>
<name>A0AAW1KQ84_SAPOF</name>
<evidence type="ECO:0000313" key="2">
    <source>
        <dbReference type="Proteomes" id="UP001443914"/>
    </source>
</evidence>
<reference evidence="1" key="1">
    <citation type="submission" date="2024-03" db="EMBL/GenBank/DDBJ databases">
        <title>WGS assembly of Saponaria officinalis var. Norfolk2.</title>
        <authorList>
            <person name="Jenkins J."/>
            <person name="Shu S."/>
            <person name="Grimwood J."/>
            <person name="Barry K."/>
            <person name="Goodstein D."/>
            <person name="Schmutz J."/>
            <person name="Leebens-Mack J."/>
            <person name="Osbourn A."/>
        </authorList>
    </citation>
    <scope>NUCLEOTIDE SEQUENCE [LARGE SCALE GENOMIC DNA]</scope>
    <source>
        <strain evidence="1">JIC</strain>
    </source>
</reference>